<evidence type="ECO:0000313" key="6">
    <source>
        <dbReference type="Proteomes" id="UP000002357"/>
    </source>
</evidence>
<dbReference type="eggNOG" id="COG0438">
    <property type="taxonomic scope" value="Bacteria"/>
</dbReference>
<evidence type="ECO:0000259" key="4">
    <source>
        <dbReference type="Pfam" id="PF13439"/>
    </source>
</evidence>
<dbReference type="GO" id="GO:0016758">
    <property type="term" value="F:hexosyltransferase activity"/>
    <property type="evidence" value="ECO:0007669"/>
    <property type="project" value="TreeGrafter"/>
</dbReference>
<organism evidence="5 6">
    <name type="scientific">Streptomyces clavuligerus</name>
    <dbReference type="NCBI Taxonomy" id="1901"/>
    <lineage>
        <taxon>Bacteria</taxon>
        <taxon>Bacillati</taxon>
        <taxon>Actinomycetota</taxon>
        <taxon>Actinomycetes</taxon>
        <taxon>Kitasatosporales</taxon>
        <taxon>Streptomycetaceae</taxon>
        <taxon>Streptomyces</taxon>
    </lineage>
</organism>
<keyword evidence="2 5" id="KW-0808">Transferase</keyword>
<gene>
    <name evidence="5" type="ORF">SCLAV_3881</name>
</gene>
<feature type="region of interest" description="Disordered" evidence="3">
    <location>
        <begin position="1"/>
        <end position="51"/>
    </location>
</feature>
<dbReference type="STRING" id="1901.BB341_09330"/>
<name>E2Q415_STRCL</name>
<dbReference type="AlphaFoldDB" id="E2Q415"/>
<feature type="compositionally biased region" description="Pro residues" evidence="3">
    <location>
        <begin position="249"/>
        <end position="264"/>
    </location>
</feature>
<dbReference type="Pfam" id="PF13439">
    <property type="entry name" value="Glyco_transf_4"/>
    <property type="match status" value="1"/>
</dbReference>
<evidence type="ECO:0000256" key="1">
    <source>
        <dbReference type="ARBA" id="ARBA00022676"/>
    </source>
</evidence>
<reference evidence="5 6" key="1">
    <citation type="journal article" date="2010" name="Genome Biol. Evol.">
        <title>The sequence of a 1.8-mb bacterial linear plasmid reveals a rich evolutionary reservoir of secondary metabolic pathways.</title>
        <authorList>
            <person name="Medema M.H."/>
            <person name="Trefzer A."/>
            <person name="Kovalchuk A."/>
            <person name="van den Berg M."/>
            <person name="Mueller U."/>
            <person name="Heijne W."/>
            <person name="Wu L."/>
            <person name="Alam M.T."/>
            <person name="Ronning C.M."/>
            <person name="Nierman W.C."/>
            <person name="Bovenberg R.A.L."/>
            <person name="Breitling R."/>
            <person name="Takano E."/>
        </authorList>
    </citation>
    <scope>NUCLEOTIDE SEQUENCE [LARGE SCALE GENOMIC DNA]</scope>
    <source>
        <strain evidence="6">ATCC 27064 / DSM 738 / JCM 4710 / NBRC 13307 / NCIMB 12785 / NRRL 3585 / VKM Ac-602</strain>
    </source>
</reference>
<accession>E2Q415</accession>
<dbReference type="PANTHER" id="PTHR45947">
    <property type="entry name" value="SULFOQUINOVOSYL TRANSFERASE SQD2"/>
    <property type="match status" value="1"/>
</dbReference>
<dbReference type="InterPro" id="IPR050194">
    <property type="entry name" value="Glycosyltransferase_grp1"/>
</dbReference>
<feature type="region of interest" description="Disordered" evidence="3">
    <location>
        <begin position="225"/>
        <end position="271"/>
    </location>
</feature>
<evidence type="ECO:0000313" key="5">
    <source>
        <dbReference type="EMBL" id="EFG08953.1"/>
    </source>
</evidence>
<dbReference type="Proteomes" id="UP000002357">
    <property type="component" value="Chromosome"/>
</dbReference>
<feature type="compositionally biased region" description="Low complexity" evidence="3">
    <location>
        <begin position="226"/>
        <end position="241"/>
    </location>
</feature>
<feature type="compositionally biased region" description="Pro residues" evidence="3">
    <location>
        <begin position="9"/>
        <end position="20"/>
    </location>
</feature>
<evidence type="ECO:0000256" key="2">
    <source>
        <dbReference type="ARBA" id="ARBA00022679"/>
    </source>
</evidence>
<sequence>MPTAARPPQSRPPPPVPPPLCLLCAPAPGRDPVPVPPREPHVPQPSRTEPNQLTILHLVQPVEGGVPRVVTDLVRAHAAAGVRAVVACPSGGELAGLAEAAGARVHHWSAERAPGLRLPLEVLSAARIVRHSRPDLVHAHSAKAGLVARLAVRGRVPTVFQPHAWSFHAVTGRAARAALAWERYGTRWSTRTLCVSEGEREDGERAGIAARWAVIRNGVDLDRFAPGRGHPGAAARDTAADGGDDGPRPGAPAPAPGAPAPPLPSLSGDRAALPLLPPVPADTPLAVCVGRLCRQKGQDVLLDAWPRVRGSVPGATLLLVGDGPDRARLARCSPPGVIFAGAVADTVPYLRAADLVVLPSRWEGMALAPLEAMACARPVVVTDVTGARESLPPGHDAHSLVPADDPAALAAAIVALLRDAALRDTLGREARAHVRSHGDAERTAAAVLGLYQDLLTPQPPTRRSTPR</sequence>
<dbReference type="EMBL" id="CM000913">
    <property type="protein sequence ID" value="EFG08953.1"/>
    <property type="molecule type" value="Genomic_DNA"/>
</dbReference>
<keyword evidence="6" id="KW-1185">Reference proteome</keyword>
<proteinExistence type="predicted"/>
<keyword evidence="1" id="KW-0328">Glycosyltransferase</keyword>
<dbReference type="Pfam" id="PF13692">
    <property type="entry name" value="Glyco_trans_1_4"/>
    <property type="match status" value="1"/>
</dbReference>
<dbReference type="Gene3D" id="3.40.50.2000">
    <property type="entry name" value="Glycogen Phosphorylase B"/>
    <property type="match status" value="2"/>
</dbReference>
<evidence type="ECO:0000256" key="3">
    <source>
        <dbReference type="SAM" id="MobiDB-lite"/>
    </source>
</evidence>
<protein>
    <submittedName>
        <fullName evidence="5">Putative glycosyl transferase</fullName>
    </submittedName>
</protein>
<dbReference type="SUPFAM" id="SSF53756">
    <property type="entry name" value="UDP-Glycosyltransferase/glycogen phosphorylase"/>
    <property type="match status" value="1"/>
</dbReference>
<dbReference type="GO" id="GO:1901137">
    <property type="term" value="P:carbohydrate derivative biosynthetic process"/>
    <property type="evidence" value="ECO:0007669"/>
    <property type="project" value="UniProtKB-ARBA"/>
</dbReference>
<dbReference type="InterPro" id="IPR028098">
    <property type="entry name" value="Glyco_trans_4-like_N"/>
</dbReference>
<feature type="domain" description="Glycosyltransferase subfamily 4-like N-terminal" evidence="4">
    <location>
        <begin position="64"/>
        <end position="223"/>
    </location>
</feature>
<dbReference type="PANTHER" id="PTHR45947:SF3">
    <property type="entry name" value="SULFOQUINOVOSYL TRANSFERASE SQD2"/>
    <property type="match status" value="1"/>
</dbReference>